<feature type="region of interest" description="Disordered" evidence="10">
    <location>
        <begin position="90"/>
        <end position="127"/>
    </location>
</feature>
<reference evidence="11 12" key="1">
    <citation type="submission" date="2023-08" db="EMBL/GenBank/DDBJ databases">
        <title>A Necator americanus chromosomal reference genome.</title>
        <authorList>
            <person name="Ilik V."/>
            <person name="Petrzelkova K.J."/>
            <person name="Pardy F."/>
            <person name="Fuh T."/>
            <person name="Niatou-Singa F.S."/>
            <person name="Gouil Q."/>
            <person name="Baker L."/>
            <person name="Ritchie M.E."/>
            <person name="Jex A.R."/>
            <person name="Gazzola D."/>
            <person name="Li H."/>
            <person name="Toshio Fujiwara R."/>
            <person name="Zhan B."/>
            <person name="Aroian R.V."/>
            <person name="Pafco B."/>
            <person name="Schwarz E.M."/>
        </authorList>
    </citation>
    <scope>NUCLEOTIDE SEQUENCE [LARGE SCALE GENOMIC DNA]</scope>
    <source>
        <strain evidence="11 12">Aroian</strain>
        <tissue evidence="11">Whole animal</tissue>
    </source>
</reference>
<organism evidence="11 12">
    <name type="scientific">Necator americanus</name>
    <name type="common">Human hookworm</name>
    <dbReference type="NCBI Taxonomy" id="51031"/>
    <lineage>
        <taxon>Eukaryota</taxon>
        <taxon>Metazoa</taxon>
        <taxon>Ecdysozoa</taxon>
        <taxon>Nematoda</taxon>
        <taxon>Chromadorea</taxon>
        <taxon>Rhabditida</taxon>
        <taxon>Rhabditina</taxon>
        <taxon>Rhabditomorpha</taxon>
        <taxon>Strongyloidea</taxon>
        <taxon>Ancylostomatidae</taxon>
        <taxon>Bunostominae</taxon>
        <taxon>Necator</taxon>
    </lineage>
</organism>
<evidence type="ECO:0000256" key="2">
    <source>
        <dbReference type="ARBA" id="ARBA00010916"/>
    </source>
</evidence>
<dbReference type="Pfam" id="PF09340">
    <property type="entry name" value="NuA4"/>
    <property type="match status" value="1"/>
</dbReference>
<comment type="subcellular location">
    <subcellularLocation>
        <location evidence="1">Nucleus</location>
    </subcellularLocation>
</comment>
<evidence type="ECO:0000313" key="12">
    <source>
        <dbReference type="Proteomes" id="UP001303046"/>
    </source>
</evidence>
<name>A0ABR1D596_NECAM</name>
<protein>
    <recommendedName>
        <fullName evidence="3">Chromatin modification-related protein MEAF6</fullName>
    </recommendedName>
</protein>
<feature type="compositionally biased region" description="Polar residues" evidence="10">
    <location>
        <begin position="110"/>
        <end position="121"/>
    </location>
</feature>
<comment type="caution">
    <text evidence="11">The sequence shown here is derived from an EMBL/GenBank/DDBJ whole genome shotgun (WGS) entry which is preliminary data.</text>
</comment>
<keyword evidence="12" id="KW-1185">Reference proteome</keyword>
<dbReference type="InterPro" id="IPR015418">
    <property type="entry name" value="Eaf6"/>
</dbReference>
<evidence type="ECO:0000256" key="4">
    <source>
        <dbReference type="ARBA" id="ARBA00022853"/>
    </source>
</evidence>
<evidence type="ECO:0000256" key="6">
    <source>
        <dbReference type="ARBA" id="ARBA00023054"/>
    </source>
</evidence>
<evidence type="ECO:0000256" key="5">
    <source>
        <dbReference type="ARBA" id="ARBA00023015"/>
    </source>
</evidence>
<evidence type="ECO:0000256" key="7">
    <source>
        <dbReference type="ARBA" id="ARBA00023163"/>
    </source>
</evidence>
<keyword evidence="5" id="KW-0805">Transcription regulation</keyword>
<keyword evidence="6 9" id="KW-0175">Coiled coil</keyword>
<gene>
    <name evidence="11" type="primary">Necator_chrIII.g12630</name>
    <name evidence="11" type="ORF">RB195_011863</name>
</gene>
<keyword evidence="7" id="KW-0804">Transcription</keyword>
<keyword evidence="8" id="KW-0539">Nucleus</keyword>
<proteinExistence type="inferred from homology"/>
<sequence length="192" mass="21791">MYGARPGCFQEYLKELTVRRDEISAELLRLENRIYKLEESDLLRHLESGNVVIGFSRHEPNESTHSMVNTPGELMFFSNSSTTTITACELSERAQKSQKRKKKKKRTSTVGTRTVHGSSSDTDPETVGIAGLEAAATRDAELRAAHKQQYEAKHHMKTRSQTKSNLQLVFPDRYHYGENGVDHSFDPQTCYP</sequence>
<keyword evidence="4" id="KW-0156">Chromatin regulator</keyword>
<evidence type="ECO:0000256" key="3">
    <source>
        <dbReference type="ARBA" id="ARBA00019141"/>
    </source>
</evidence>
<evidence type="ECO:0000313" key="11">
    <source>
        <dbReference type="EMBL" id="KAK6745390.1"/>
    </source>
</evidence>
<evidence type="ECO:0000256" key="8">
    <source>
        <dbReference type="ARBA" id="ARBA00023242"/>
    </source>
</evidence>
<feature type="coiled-coil region" evidence="9">
    <location>
        <begin position="13"/>
        <end position="40"/>
    </location>
</feature>
<dbReference type="EMBL" id="JAVFWL010000003">
    <property type="protein sequence ID" value="KAK6745390.1"/>
    <property type="molecule type" value="Genomic_DNA"/>
</dbReference>
<comment type="similarity">
    <text evidence="2">Belongs to the EAF6 family.</text>
</comment>
<dbReference type="Proteomes" id="UP001303046">
    <property type="component" value="Unassembled WGS sequence"/>
</dbReference>
<evidence type="ECO:0000256" key="1">
    <source>
        <dbReference type="ARBA" id="ARBA00004123"/>
    </source>
</evidence>
<feature type="compositionally biased region" description="Basic residues" evidence="10">
    <location>
        <begin position="96"/>
        <end position="107"/>
    </location>
</feature>
<evidence type="ECO:0000256" key="9">
    <source>
        <dbReference type="SAM" id="Coils"/>
    </source>
</evidence>
<accession>A0ABR1D596</accession>
<evidence type="ECO:0000256" key="10">
    <source>
        <dbReference type="SAM" id="MobiDB-lite"/>
    </source>
</evidence>